<dbReference type="GO" id="GO:0016874">
    <property type="term" value="F:ligase activity"/>
    <property type="evidence" value="ECO:0007669"/>
    <property type="project" value="UniProtKB-KW"/>
</dbReference>
<evidence type="ECO:0000256" key="4">
    <source>
        <dbReference type="ARBA" id="ARBA00023136"/>
    </source>
</evidence>
<protein>
    <submittedName>
        <fullName evidence="7">O-antigen ligase</fullName>
    </submittedName>
</protein>
<dbReference type="RefSeq" id="WP_354312185.1">
    <property type="nucleotide sequence ID" value="NZ_JBEPME010000001.1"/>
</dbReference>
<proteinExistence type="predicted"/>
<sequence>MTTIKENLKDKETMYFIAALAVIGVALMLPSSIALVLSSLFFALFAFFRPQQSLLFLVVYVSIRPFLVEVNPGLKLIGDLITFIAFAKVLIAGRKNWKSLFSFKWFEWAFFAFLLFGAISGLVQGVLPSAVIFQLRTFIIMYLLYYTVSRMLLPEGWFQRLAWVTVWTSLIVSVHGIIEKLSMRQFLLPDVWKYKTLSATNLVRIYGLPGNPNSLALLLLFGIIAVLFLQSIYKTEKYKWFLTINLVLFLGVFILTYSRGTWISAFILGVIFIIMSKNWHLMKRLVIAGVASIILVYIPVNLGVQYFKELGLVAAPDTGPGSIGERFGETFDQKNLALMTESGRFFYINKGFEVFKDYPVAGAGFGSFGGSATLSYGSPIYKYYGIRSDIYGGKYFYSDNQYIQVIAETGVAGVALFSAFLLGMFALFWKERKTVFGKFMIAFWFATGFSGFYYNIWELKFYTMFYFIIFGVFASYTSQYVKFKIKDL</sequence>
<feature type="transmembrane region" description="Helical" evidence="5">
    <location>
        <begin position="262"/>
        <end position="279"/>
    </location>
</feature>
<evidence type="ECO:0000256" key="5">
    <source>
        <dbReference type="SAM" id="Phobius"/>
    </source>
</evidence>
<dbReference type="EMBL" id="JBEPME010000001">
    <property type="protein sequence ID" value="MET3655666.1"/>
    <property type="molecule type" value="Genomic_DNA"/>
</dbReference>
<dbReference type="Pfam" id="PF04932">
    <property type="entry name" value="Wzy_C"/>
    <property type="match status" value="1"/>
</dbReference>
<evidence type="ECO:0000259" key="6">
    <source>
        <dbReference type="Pfam" id="PF04932"/>
    </source>
</evidence>
<evidence type="ECO:0000256" key="1">
    <source>
        <dbReference type="ARBA" id="ARBA00004141"/>
    </source>
</evidence>
<evidence type="ECO:0000313" key="7">
    <source>
        <dbReference type="EMBL" id="MET3655666.1"/>
    </source>
</evidence>
<comment type="subcellular location">
    <subcellularLocation>
        <location evidence="1">Membrane</location>
        <topology evidence="1">Multi-pass membrane protein</topology>
    </subcellularLocation>
</comment>
<feature type="transmembrane region" description="Helical" evidence="5">
    <location>
        <begin position="462"/>
        <end position="481"/>
    </location>
</feature>
<feature type="domain" description="O-antigen ligase-related" evidence="6">
    <location>
        <begin position="245"/>
        <end position="417"/>
    </location>
</feature>
<dbReference type="PANTHER" id="PTHR37422">
    <property type="entry name" value="TEICHURONIC ACID BIOSYNTHESIS PROTEIN TUAE"/>
    <property type="match status" value="1"/>
</dbReference>
<keyword evidence="4 5" id="KW-0472">Membrane</keyword>
<keyword evidence="8" id="KW-1185">Reference proteome</keyword>
<dbReference type="Proteomes" id="UP001549104">
    <property type="component" value="Unassembled WGS sequence"/>
</dbReference>
<feature type="transmembrane region" description="Helical" evidence="5">
    <location>
        <begin position="14"/>
        <end position="47"/>
    </location>
</feature>
<feature type="transmembrane region" description="Helical" evidence="5">
    <location>
        <begin position="105"/>
        <end position="123"/>
    </location>
</feature>
<keyword evidence="3 5" id="KW-1133">Transmembrane helix</keyword>
<gene>
    <name evidence="7" type="ORF">ABIC55_000750</name>
</gene>
<dbReference type="PANTHER" id="PTHR37422:SF13">
    <property type="entry name" value="LIPOPOLYSACCHARIDE BIOSYNTHESIS PROTEIN PA4999-RELATED"/>
    <property type="match status" value="1"/>
</dbReference>
<feature type="transmembrane region" description="Helical" evidence="5">
    <location>
        <begin position="402"/>
        <end position="428"/>
    </location>
</feature>
<evidence type="ECO:0000313" key="8">
    <source>
        <dbReference type="Proteomes" id="UP001549104"/>
    </source>
</evidence>
<dbReference type="InterPro" id="IPR051533">
    <property type="entry name" value="WaaL-like"/>
</dbReference>
<reference evidence="7 8" key="1">
    <citation type="submission" date="2024-06" db="EMBL/GenBank/DDBJ databases">
        <title>Sorghum-associated microbial communities from plants grown in Nebraska, USA.</title>
        <authorList>
            <person name="Schachtman D."/>
        </authorList>
    </citation>
    <scope>NUCLEOTIDE SEQUENCE [LARGE SCALE GENOMIC DNA]</scope>
    <source>
        <strain evidence="7 8">1288</strain>
    </source>
</reference>
<name>A0ABV2K3K5_SPOPS</name>
<keyword evidence="2 5" id="KW-0812">Transmembrane</keyword>
<evidence type="ECO:0000256" key="3">
    <source>
        <dbReference type="ARBA" id="ARBA00022989"/>
    </source>
</evidence>
<feature type="transmembrane region" description="Helical" evidence="5">
    <location>
        <begin position="215"/>
        <end position="233"/>
    </location>
</feature>
<accession>A0ABV2K3K5</accession>
<feature type="transmembrane region" description="Helical" evidence="5">
    <location>
        <begin position="129"/>
        <end position="148"/>
    </location>
</feature>
<feature type="transmembrane region" description="Helical" evidence="5">
    <location>
        <begin position="160"/>
        <end position="178"/>
    </location>
</feature>
<feature type="transmembrane region" description="Helical" evidence="5">
    <location>
        <begin position="76"/>
        <end position="93"/>
    </location>
</feature>
<dbReference type="InterPro" id="IPR007016">
    <property type="entry name" value="O-antigen_ligase-rel_domated"/>
</dbReference>
<feature type="transmembrane region" description="Helical" evidence="5">
    <location>
        <begin position="240"/>
        <end position="256"/>
    </location>
</feature>
<keyword evidence="7" id="KW-0436">Ligase</keyword>
<feature type="transmembrane region" description="Helical" evidence="5">
    <location>
        <begin position="286"/>
        <end position="307"/>
    </location>
</feature>
<comment type="caution">
    <text evidence="7">The sequence shown here is derived from an EMBL/GenBank/DDBJ whole genome shotgun (WGS) entry which is preliminary data.</text>
</comment>
<feature type="transmembrane region" description="Helical" evidence="5">
    <location>
        <begin position="435"/>
        <end position="456"/>
    </location>
</feature>
<organism evidence="7 8">
    <name type="scientific">Sporosarcina psychrophila</name>
    <name type="common">Bacillus psychrophilus</name>
    <dbReference type="NCBI Taxonomy" id="1476"/>
    <lineage>
        <taxon>Bacteria</taxon>
        <taxon>Bacillati</taxon>
        <taxon>Bacillota</taxon>
        <taxon>Bacilli</taxon>
        <taxon>Bacillales</taxon>
        <taxon>Caryophanaceae</taxon>
        <taxon>Sporosarcina</taxon>
    </lineage>
</organism>
<evidence type="ECO:0000256" key="2">
    <source>
        <dbReference type="ARBA" id="ARBA00022692"/>
    </source>
</evidence>